<organism evidence="1">
    <name type="scientific">Burkholderia phage vB_BgluM-SURPRISE13</name>
    <dbReference type="NCBI Taxonomy" id="3159457"/>
    <lineage>
        <taxon>Viruses</taxon>
    </lineage>
</organism>
<dbReference type="InterPro" id="IPR027417">
    <property type="entry name" value="P-loop_NTPase"/>
</dbReference>
<protein>
    <submittedName>
        <fullName evidence="1">Uncharacterized protein</fullName>
    </submittedName>
</protein>
<dbReference type="Gene3D" id="3.40.50.300">
    <property type="entry name" value="P-loop containing nucleotide triphosphate hydrolases"/>
    <property type="match status" value="2"/>
</dbReference>
<sequence length="838" mass="96022">MSKMIITSLELVNYTRMSLAGIKRFVFMPDDAYALQTILGTNGSGKSSLLWELWPLPPDKEQFGVGGKKDLKITYNGKYYELISTFEGGKAKHEFIVDGVELNDGFKVEMFKSLCEEHFQVTPELRTLVLGDTDQLTKMSPARRRYWMIKLADTDFTYAMQAYKKLQEQHRDAQGMIKRLQKRQVDETNKLVDKDVVLQMKEETNEIKKLITEIYGMRNAQATKPSDVLSEMEAIQVLLDASCNEVERLNNSMLESCGFENREQMVEARESIKIQIHSTQQLSQHLYADHTRIKKKYDMMVKAGSESIGQLEKKVKEAQDQIAFKMSYIAMNNVVVPSDATQARVALQEIHGELNERLSTLQKNDGEWSPQKAQEAEERITAINAQTHQLQARMARLVEDIDHRRNHVQADSLTCPNCKHSWTTKASEEDLKKADGVVLQMKEKLEELAKQKETTKKWLAECQEWAANYRAVVSIMRSAPVLSGYFNYICQNDRLKLYPGSVVHDIHTVMSDLEHHVEIQALGKIITQALEQIALKENMDSESLESIEKDLRHIEETMGIQTQKLQTLNAESTRLDNLISAYDRNARLNEQLLTNTHMQTKHAKDYIYSRYQELLWYLIMSLQTQLARKEDALNAAMQQQSIVDELIRQLDEAHMNERIAKAAHIALSPTNGAIAEGLHRFINVFLTKMNKVINSIWSYPLELLPFTMEDGTADMDYKFPFMRNRDGKPSKDVVEGSKSMLGIFNFAFRICALRQLGLGHLPLFLDEIEEGFDDAHRQAAIYFVKKLIDEQAYGQIFMISHYESNHGALTSLAQTCVLSKDNLLLPTDVVFNQHVIIN</sequence>
<accession>A0AAU7PF84</accession>
<gene>
    <name evidence="1" type="ORF">SURPRISE13_065</name>
</gene>
<dbReference type="EMBL" id="PP856017">
    <property type="protein sequence ID" value="XBS47532.1"/>
    <property type="molecule type" value="Genomic_DNA"/>
</dbReference>
<dbReference type="SUPFAM" id="SSF52540">
    <property type="entry name" value="P-loop containing nucleoside triphosphate hydrolases"/>
    <property type="match status" value="1"/>
</dbReference>
<evidence type="ECO:0000313" key="1">
    <source>
        <dbReference type="EMBL" id="XBS47532.1"/>
    </source>
</evidence>
<name>A0AAU7PF84_9VIRU</name>
<reference evidence="1" key="1">
    <citation type="submission" date="2024-05" db="EMBL/GenBank/DDBJ databases">
        <title>Isolation and characterization of the novel Burkholderia jumbo bacteriophage Surprise13.</title>
        <authorList>
            <person name="Supina B.S.I."/>
            <person name="Dennis J."/>
        </authorList>
    </citation>
    <scope>NUCLEOTIDE SEQUENCE</scope>
</reference>
<proteinExistence type="predicted"/>